<gene>
    <name evidence="3" type="ORF">PECUL_23A053627</name>
</gene>
<feature type="compositionally biased region" description="Polar residues" evidence="1">
    <location>
        <begin position="96"/>
        <end position="109"/>
    </location>
</feature>
<dbReference type="PANTHER" id="PTHR21567">
    <property type="entry name" value="CLASP"/>
    <property type="match status" value="1"/>
</dbReference>
<keyword evidence="4" id="KW-1185">Reference proteome</keyword>
<dbReference type="EMBL" id="OW240913">
    <property type="protein sequence ID" value="CAH2256064.1"/>
    <property type="molecule type" value="Genomic_DNA"/>
</dbReference>
<feature type="compositionally biased region" description="Polar residues" evidence="1">
    <location>
        <begin position="181"/>
        <end position="196"/>
    </location>
</feature>
<protein>
    <submittedName>
        <fullName evidence="3">TOG array regulator of axonemal microtubules 2 isoform X6</fullName>
    </submittedName>
</protein>
<dbReference type="Proteomes" id="UP001295444">
    <property type="component" value="Chromosome 02"/>
</dbReference>
<accession>A0AAD1RKH2</accession>
<dbReference type="InterPro" id="IPR024395">
    <property type="entry name" value="CLASP_N_dom"/>
</dbReference>
<evidence type="ECO:0000259" key="2">
    <source>
        <dbReference type="SMART" id="SM01349"/>
    </source>
</evidence>
<dbReference type="GO" id="GO:0005929">
    <property type="term" value="C:cilium"/>
    <property type="evidence" value="ECO:0007669"/>
    <property type="project" value="TreeGrafter"/>
</dbReference>
<dbReference type="Gene3D" id="1.25.10.10">
    <property type="entry name" value="Leucine-rich Repeat Variant"/>
    <property type="match status" value="2"/>
</dbReference>
<dbReference type="InterPro" id="IPR034085">
    <property type="entry name" value="TOG"/>
</dbReference>
<dbReference type="AlphaFoldDB" id="A0AAD1RKH2"/>
<reference evidence="3" key="1">
    <citation type="submission" date="2022-03" db="EMBL/GenBank/DDBJ databases">
        <authorList>
            <person name="Alioto T."/>
            <person name="Alioto T."/>
            <person name="Gomez Garrido J."/>
        </authorList>
    </citation>
    <scope>NUCLEOTIDE SEQUENCE</scope>
</reference>
<feature type="compositionally biased region" description="Polar residues" evidence="1">
    <location>
        <begin position="738"/>
        <end position="747"/>
    </location>
</feature>
<organism evidence="3 4">
    <name type="scientific">Pelobates cultripes</name>
    <name type="common">Western spadefoot toad</name>
    <dbReference type="NCBI Taxonomy" id="61616"/>
    <lineage>
        <taxon>Eukaryota</taxon>
        <taxon>Metazoa</taxon>
        <taxon>Chordata</taxon>
        <taxon>Craniata</taxon>
        <taxon>Vertebrata</taxon>
        <taxon>Euteleostomi</taxon>
        <taxon>Amphibia</taxon>
        <taxon>Batrachia</taxon>
        <taxon>Anura</taxon>
        <taxon>Pelobatoidea</taxon>
        <taxon>Pelobatidae</taxon>
        <taxon>Pelobates</taxon>
    </lineage>
</organism>
<dbReference type="SUPFAM" id="SSF48371">
    <property type="entry name" value="ARM repeat"/>
    <property type="match status" value="1"/>
</dbReference>
<feature type="domain" description="TOG" evidence="2">
    <location>
        <begin position="483"/>
        <end position="712"/>
    </location>
</feature>
<feature type="region of interest" description="Disordered" evidence="1">
    <location>
        <begin position="172"/>
        <end position="217"/>
    </location>
</feature>
<dbReference type="GO" id="GO:0008017">
    <property type="term" value="F:microtubule binding"/>
    <property type="evidence" value="ECO:0007669"/>
    <property type="project" value="TreeGrafter"/>
</dbReference>
<feature type="region of interest" description="Disordered" evidence="1">
    <location>
        <begin position="96"/>
        <end position="118"/>
    </location>
</feature>
<name>A0AAD1RKH2_PELCU</name>
<dbReference type="InterPro" id="IPR016024">
    <property type="entry name" value="ARM-type_fold"/>
</dbReference>
<feature type="compositionally biased region" description="Basic and acidic residues" evidence="1">
    <location>
        <begin position="263"/>
        <end position="287"/>
    </location>
</feature>
<dbReference type="GO" id="GO:0000226">
    <property type="term" value="P:microtubule cytoskeleton organization"/>
    <property type="evidence" value="ECO:0007669"/>
    <property type="project" value="TreeGrafter"/>
</dbReference>
<evidence type="ECO:0000256" key="1">
    <source>
        <dbReference type="SAM" id="MobiDB-lite"/>
    </source>
</evidence>
<dbReference type="PANTHER" id="PTHR21567:SF42">
    <property type="entry name" value="TOG ARRAY REGULATOR OF AXONEMAL MICROTUBULES PROTEIN 2"/>
    <property type="match status" value="1"/>
</dbReference>
<evidence type="ECO:0000313" key="4">
    <source>
        <dbReference type="Proteomes" id="UP001295444"/>
    </source>
</evidence>
<sequence>MAHSDFTAAKYRAVYCGSMPKIKPGYVSLRNSTIDTNLQLCGNRWGAADTAAAIQSTLSIQMKRSYVWGGNGDDFQADILPPPLDLEGIKDYSVTEKNTPRLRSTSPTPRSHREKDVDSAALETIRLKDKVKRKVSEGFGTKGAPVDLMASLNTPLKPAVCKSASQRTLNATKPVPPIQRSPLNSPSPQIFSSMESRPQRSGADITDGMIEQDNQSPAAELQNVRYSTEKKRNSVIPPILKASVITPELRQQETTLTSSADLLARRSPDFKEGASEETSRRDSKNEKLAMSMENQYLKNACHQEPANEIAMKKTECSTECDQLMDNLPGSGNDMEVVDLTQLSEEGKENNGRINFTISKSAQDKMRQKQLEFETIRQERRRSQQHIWEKLQTMDSGDPAALTSFRLSGVSTVPVISDTRRVSGPNNPLNKWGSRPSLPSINTLNQDSTLNDFRFSSAYSLPANFLNNTDWDSDSDNGGPVIGPMSHPEQGMLEALKWLNHKEWEQKEKGLLSVRCLASCHPEVLFSRLHDVSIAVTREVGNLRSKVSRHAIKTLGDLFKSIKKGMDQEVEEITRVLLHKIGDSNDFIREESDKVLGVMVENVSPSKALVALIVSGVSHRNTSVRKCSAKYLLDVVEQLGSDRLLCGNKESTDTLLRSVVKLAQDGQQDTRFYGRRMFSLLMTHPKFEGHLERLIPSHDLRGLIATVKQKEASDNLSDVPSARKHRTIQLSGAPPAQESPISSTSDQCSAKEPDVESDSQESSVHRRQPVRAAEVTEQLKELNKLLTAKEYQSKMSGVTMLLEHCRNNVKFVSANITQIFDSFNPRLQDANKKVNQYALESAVVMIPLLKESLHQVLLPMVTVVTDNLNSKHSGIYAAAVKVVDTLFSNIDHLWLLQPFASRVRFISGRAMNDVTERLSVLVSSVYPRKPQAVERHILPVLWYFLSNITGNGVLPGRNGNFKDVVCKLAKNLHKVMGPYLEEYAAGQPQHAIKMLRDLLDLKQD</sequence>
<dbReference type="Pfam" id="PF12348">
    <property type="entry name" value="CLASP_N"/>
    <property type="match status" value="1"/>
</dbReference>
<dbReference type="InterPro" id="IPR011989">
    <property type="entry name" value="ARM-like"/>
</dbReference>
<dbReference type="SMART" id="SM01349">
    <property type="entry name" value="TOG"/>
    <property type="match status" value="1"/>
</dbReference>
<dbReference type="GO" id="GO:0005881">
    <property type="term" value="C:cytoplasmic microtubule"/>
    <property type="evidence" value="ECO:0007669"/>
    <property type="project" value="TreeGrafter"/>
</dbReference>
<evidence type="ECO:0000313" key="3">
    <source>
        <dbReference type="EMBL" id="CAH2256064.1"/>
    </source>
</evidence>
<feature type="region of interest" description="Disordered" evidence="1">
    <location>
        <begin position="256"/>
        <end position="287"/>
    </location>
</feature>
<proteinExistence type="predicted"/>
<feature type="region of interest" description="Disordered" evidence="1">
    <location>
        <begin position="710"/>
        <end position="771"/>
    </location>
</feature>